<dbReference type="Proteomes" id="UP001489004">
    <property type="component" value="Unassembled WGS sequence"/>
</dbReference>
<dbReference type="PANTHER" id="PTHR30336:SF20">
    <property type="entry name" value="DUF218 DOMAIN-CONTAINING PROTEIN"/>
    <property type="match status" value="1"/>
</dbReference>
<organism evidence="2 3">
    <name type="scientific">[Myrmecia] bisecta</name>
    <dbReference type="NCBI Taxonomy" id="41462"/>
    <lineage>
        <taxon>Eukaryota</taxon>
        <taxon>Viridiplantae</taxon>
        <taxon>Chlorophyta</taxon>
        <taxon>core chlorophytes</taxon>
        <taxon>Trebouxiophyceae</taxon>
        <taxon>Trebouxiales</taxon>
        <taxon>Trebouxiaceae</taxon>
        <taxon>Myrmecia</taxon>
    </lineage>
</organism>
<evidence type="ECO:0000313" key="3">
    <source>
        <dbReference type="Proteomes" id="UP001489004"/>
    </source>
</evidence>
<reference evidence="2 3" key="1">
    <citation type="journal article" date="2024" name="Nat. Commun.">
        <title>Phylogenomics reveals the evolutionary origins of lichenization in chlorophyte algae.</title>
        <authorList>
            <person name="Puginier C."/>
            <person name="Libourel C."/>
            <person name="Otte J."/>
            <person name="Skaloud P."/>
            <person name="Haon M."/>
            <person name="Grisel S."/>
            <person name="Petersen M."/>
            <person name="Berrin J.G."/>
            <person name="Delaux P.M."/>
            <person name="Dal Grande F."/>
            <person name="Keller J."/>
        </authorList>
    </citation>
    <scope>NUCLEOTIDE SEQUENCE [LARGE SCALE GENOMIC DNA]</scope>
    <source>
        <strain evidence="2 3">SAG 2043</strain>
    </source>
</reference>
<feature type="domain" description="DUF218" evidence="1">
    <location>
        <begin position="67"/>
        <end position="192"/>
    </location>
</feature>
<accession>A0AAW1Q6V8</accession>
<dbReference type="Gene3D" id="3.40.50.620">
    <property type="entry name" value="HUPs"/>
    <property type="match status" value="1"/>
</dbReference>
<dbReference type="Pfam" id="PF02698">
    <property type="entry name" value="DUF218"/>
    <property type="match status" value="1"/>
</dbReference>
<dbReference type="AlphaFoldDB" id="A0AAW1Q6V8"/>
<evidence type="ECO:0000259" key="1">
    <source>
        <dbReference type="Pfam" id="PF02698"/>
    </source>
</evidence>
<comment type="caution">
    <text evidence="2">The sequence shown here is derived from an EMBL/GenBank/DDBJ whole genome shotgun (WGS) entry which is preliminary data.</text>
</comment>
<gene>
    <name evidence="2" type="ORF">WJX72_003312</name>
</gene>
<dbReference type="GO" id="GO:0005886">
    <property type="term" value="C:plasma membrane"/>
    <property type="evidence" value="ECO:0007669"/>
    <property type="project" value="TreeGrafter"/>
</dbReference>
<sequence>MGANPPQSVAALAHPGHGLFTATTIAHATSSVKVQAALVTQGVSRMQHSLLISRQALPPDVKVSTGVVLGYALQRDGTPTATLRQRVEVGTRLFEKGNISSLIFSGGHPGDGLRSISEAEAMQQYALSLMRRTSVPDRWFLESESTSTHENAVFSLHIMAAHGLRSVAVVTSRFHQLRSQLTFECAARQEDAATRPTAIYMAEAPPDQDRQGGFLGEALAELLRQVDFYRELAALMWYWFRGWLC</sequence>
<dbReference type="EMBL" id="JALJOR010000005">
    <property type="protein sequence ID" value="KAK9816652.1"/>
    <property type="molecule type" value="Genomic_DNA"/>
</dbReference>
<dbReference type="InterPro" id="IPR014729">
    <property type="entry name" value="Rossmann-like_a/b/a_fold"/>
</dbReference>
<dbReference type="CDD" id="cd06259">
    <property type="entry name" value="YdcF-like"/>
    <property type="match status" value="1"/>
</dbReference>
<keyword evidence="3" id="KW-1185">Reference proteome</keyword>
<dbReference type="InterPro" id="IPR051599">
    <property type="entry name" value="Cell_Envelope_Assoc"/>
</dbReference>
<evidence type="ECO:0000313" key="2">
    <source>
        <dbReference type="EMBL" id="KAK9816652.1"/>
    </source>
</evidence>
<name>A0AAW1Q6V8_9CHLO</name>
<dbReference type="PANTHER" id="PTHR30336">
    <property type="entry name" value="INNER MEMBRANE PROTEIN, PROBABLE PERMEASE"/>
    <property type="match status" value="1"/>
</dbReference>
<protein>
    <recommendedName>
        <fullName evidence="1">DUF218 domain-containing protein</fullName>
    </recommendedName>
</protein>
<proteinExistence type="predicted"/>
<dbReference type="InterPro" id="IPR003848">
    <property type="entry name" value="DUF218"/>
</dbReference>